<feature type="region of interest" description="Disordered" evidence="1">
    <location>
        <begin position="128"/>
        <end position="156"/>
    </location>
</feature>
<evidence type="ECO:0000256" key="1">
    <source>
        <dbReference type="SAM" id="MobiDB-lite"/>
    </source>
</evidence>
<dbReference type="Proteomes" id="UP001180020">
    <property type="component" value="Unassembled WGS sequence"/>
</dbReference>
<organism evidence="2 3">
    <name type="scientific">Acorus calamus</name>
    <name type="common">Sweet flag</name>
    <dbReference type="NCBI Taxonomy" id="4465"/>
    <lineage>
        <taxon>Eukaryota</taxon>
        <taxon>Viridiplantae</taxon>
        <taxon>Streptophyta</taxon>
        <taxon>Embryophyta</taxon>
        <taxon>Tracheophyta</taxon>
        <taxon>Spermatophyta</taxon>
        <taxon>Magnoliopsida</taxon>
        <taxon>Liliopsida</taxon>
        <taxon>Acoraceae</taxon>
        <taxon>Acorus</taxon>
    </lineage>
</organism>
<proteinExistence type="predicted"/>
<feature type="compositionally biased region" description="Basic and acidic residues" evidence="1">
    <location>
        <begin position="142"/>
        <end position="156"/>
    </location>
</feature>
<evidence type="ECO:0000313" key="2">
    <source>
        <dbReference type="EMBL" id="KAK1285889.1"/>
    </source>
</evidence>
<feature type="region of interest" description="Disordered" evidence="1">
    <location>
        <begin position="1"/>
        <end position="24"/>
    </location>
</feature>
<keyword evidence="3" id="KW-1185">Reference proteome</keyword>
<protein>
    <submittedName>
        <fullName evidence="2">Uncharacterized protein</fullName>
    </submittedName>
</protein>
<sequence>MWRDPGFDPGSAKRHQVQRKEEEQRVTASDSLTVRCGIKDVALGRLKVWDVFTAGAVVAKFSNANRAGSHVLSFIPGTRDRDLKYDEINIDVYPYREKETIERTGSASVPQIIFGGYERWRGRSSRRRCRGPHCMDSTMMTDRGRNRRGDGGDGEVSKVEVAYSRLSDEDEDLLLRAGDDRDHHPTLGLRSQKVISVRVTASV</sequence>
<reference evidence="2" key="2">
    <citation type="submission" date="2023-06" db="EMBL/GenBank/DDBJ databases">
        <authorList>
            <person name="Ma L."/>
            <person name="Liu K.-W."/>
            <person name="Li Z."/>
            <person name="Hsiao Y.-Y."/>
            <person name="Qi Y."/>
            <person name="Fu T."/>
            <person name="Tang G."/>
            <person name="Zhang D."/>
            <person name="Sun W.-H."/>
            <person name="Liu D.-K."/>
            <person name="Li Y."/>
            <person name="Chen G.-Z."/>
            <person name="Liu X.-D."/>
            <person name="Liao X.-Y."/>
            <person name="Jiang Y.-T."/>
            <person name="Yu X."/>
            <person name="Hao Y."/>
            <person name="Huang J."/>
            <person name="Zhao X.-W."/>
            <person name="Ke S."/>
            <person name="Chen Y.-Y."/>
            <person name="Wu W.-L."/>
            <person name="Hsu J.-L."/>
            <person name="Lin Y.-F."/>
            <person name="Huang M.-D."/>
            <person name="Li C.-Y."/>
            <person name="Huang L."/>
            <person name="Wang Z.-W."/>
            <person name="Zhao X."/>
            <person name="Zhong W.-Y."/>
            <person name="Peng D.-H."/>
            <person name="Ahmad S."/>
            <person name="Lan S."/>
            <person name="Zhang J.-S."/>
            <person name="Tsai W.-C."/>
            <person name="Van De Peer Y."/>
            <person name="Liu Z.-J."/>
        </authorList>
    </citation>
    <scope>NUCLEOTIDE SEQUENCE</scope>
    <source>
        <strain evidence="2">CP</strain>
        <tissue evidence="2">Leaves</tissue>
    </source>
</reference>
<evidence type="ECO:0000313" key="3">
    <source>
        <dbReference type="Proteomes" id="UP001180020"/>
    </source>
</evidence>
<gene>
    <name evidence="2" type="ORF">QJS10_CPB20g01734</name>
</gene>
<dbReference type="EMBL" id="JAUJYO010000020">
    <property type="protein sequence ID" value="KAK1285889.1"/>
    <property type="molecule type" value="Genomic_DNA"/>
</dbReference>
<accession>A0AAV9CC43</accession>
<name>A0AAV9CC43_ACOCL</name>
<reference evidence="2" key="1">
    <citation type="journal article" date="2023" name="Nat. Commun.">
        <title>Diploid and tetraploid genomes of Acorus and the evolution of monocots.</title>
        <authorList>
            <person name="Ma L."/>
            <person name="Liu K.W."/>
            <person name="Li Z."/>
            <person name="Hsiao Y.Y."/>
            <person name="Qi Y."/>
            <person name="Fu T."/>
            <person name="Tang G.D."/>
            <person name="Zhang D."/>
            <person name="Sun W.H."/>
            <person name="Liu D.K."/>
            <person name="Li Y."/>
            <person name="Chen G.Z."/>
            <person name="Liu X.D."/>
            <person name="Liao X.Y."/>
            <person name="Jiang Y.T."/>
            <person name="Yu X."/>
            <person name="Hao Y."/>
            <person name="Huang J."/>
            <person name="Zhao X.W."/>
            <person name="Ke S."/>
            <person name="Chen Y.Y."/>
            <person name="Wu W.L."/>
            <person name="Hsu J.L."/>
            <person name="Lin Y.F."/>
            <person name="Huang M.D."/>
            <person name="Li C.Y."/>
            <person name="Huang L."/>
            <person name="Wang Z.W."/>
            <person name="Zhao X."/>
            <person name="Zhong W.Y."/>
            <person name="Peng D.H."/>
            <person name="Ahmad S."/>
            <person name="Lan S."/>
            <person name="Zhang J.S."/>
            <person name="Tsai W.C."/>
            <person name="Van de Peer Y."/>
            <person name="Liu Z.J."/>
        </authorList>
    </citation>
    <scope>NUCLEOTIDE SEQUENCE</scope>
    <source>
        <strain evidence="2">CP</strain>
    </source>
</reference>
<comment type="caution">
    <text evidence="2">The sequence shown here is derived from an EMBL/GenBank/DDBJ whole genome shotgun (WGS) entry which is preliminary data.</text>
</comment>
<dbReference type="AlphaFoldDB" id="A0AAV9CC43"/>